<evidence type="ECO:0008006" key="3">
    <source>
        <dbReference type="Google" id="ProtNLM"/>
    </source>
</evidence>
<name>A0ABZ2XD66_9RHOO</name>
<reference evidence="1 2" key="1">
    <citation type="submission" date="2024-04" db="EMBL/GenBank/DDBJ databases">
        <title>Dissimilatory iodate-reducing microorganisms contribute to the enrichment of iodine in groundwater.</title>
        <authorList>
            <person name="Jiang Z."/>
        </authorList>
    </citation>
    <scope>NUCLEOTIDE SEQUENCE [LARGE SCALE GENOMIC DNA]</scope>
    <source>
        <strain evidence="1 2">NCP973</strain>
    </source>
</reference>
<organism evidence="1 2">
    <name type="scientific">Azonexus hydrophilus</name>
    <dbReference type="NCBI Taxonomy" id="418702"/>
    <lineage>
        <taxon>Bacteria</taxon>
        <taxon>Pseudomonadati</taxon>
        <taxon>Pseudomonadota</taxon>
        <taxon>Betaproteobacteria</taxon>
        <taxon>Rhodocyclales</taxon>
        <taxon>Azonexaceae</taxon>
        <taxon>Azonexus</taxon>
    </lineage>
</organism>
<protein>
    <recommendedName>
        <fullName evidence="3">Secreted protein</fullName>
    </recommendedName>
</protein>
<dbReference type="RefSeq" id="WP_341743249.1">
    <property type="nucleotide sequence ID" value="NZ_CP151406.1"/>
</dbReference>
<dbReference type="Proteomes" id="UP001479520">
    <property type="component" value="Chromosome"/>
</dbReference>
<evidence type="ECO:0000313" key="2">
    <source>
        <dbReference type="Proteomes" id="UP001479520"/>
    </source>
</evidence>
<evidence type="ECO:0000313" key="1">
    <source>
        <dbReference type="EMBL" id="WZJ20575.1"/>
    </source>
</evidence>
<keyword evidence="2" id="KW-1185">Reference proteome</keyword>
<dbReference type="EMBL" id="CP151406">
    <property type="protein sequence ID" value="WZJ20575.1"/>
    <property type="molecule type" value="Genomic_DNA"/>
</dbReference>
<proteinExistence type="predicted"/>
<gene>
    <name evidence="1" type="ORF">AADV58_11485</name>
</gene>
<sequence>MILRLLLHGIAVVLLLMLAGHFLGANVIDTVVGHITDGFHELAELAKNLAANGTAGGLIDRIRDFFGGLSNANG</sequence>
<accession>A0ABZ2XD66</accession>